<dbReference type="InterPro" id="IPR000843">
    <property type="entry name" value="HTH_LacI"/>
</dbReference>
<dbReference type="CDD" id="cd06289">
    <property type="entry name" value="PBP1_MalI-like"/>
    <property type="match status" value="1"/>
</dbReference>
<dbReference type="Gene3D" id="3.40.50.2300">
    <property type="match status" value="2"/>
</dbReference>
<keyword evidence="2" id="KW-0805">Transcription regulation</keyword>
<accession>A0A838BGR6</accession>
<dbReference type="InterPro" id="IPR028082">
    <property type="entry name" value="Peripla_BP_I"/>
</dbReference>
<reference evidence="6 7" key="1">
    <citation type="submission" date="2020-07" db="EMBL/GenBank/DDBJ databases">
        <title>Definition of the novel symbiovar canariense within Mesorhizobium novociceri, a new species of genus Mesorhizobium nodulating Cicer canariense in the Caldera de Taburiente National Park (La Palma, Canary Islands).</title>
        <authorList>
            <person name="Leon-Barrios M."/>
            <person name="Perez-Yepez J."/>
            <person name="Flores-Felix J.D."/>
            <person name="Ramirez-Baena M.H."/>
            <person name="Pulido-Suarez L."/>
            <person name="Igual J.M."/>
            <person name="Velazquez E."/>
            <person name="Peix A."/>
        </authorList>
    </citation>
    <scope>NUCLEOTIDE SEQUENCE [LARGE SCALE GENOMIC DNA]</scope>
    <source>
        <strain evidence="6 7">CCANP35</strain>
    </source>
</reference>
<keyword evidence="7" id="KW-1185">Reference proteome</keyword>
<dbReference type="GO" id="GO:0003700">
    <property type="term" value="F:DNA-binding transcription factor activity"/>
    <property type="evidence" value="ECO:0007669"/>
    <property type="project" value="TreeGrafter"/>
</dbReference>
<dbReference type="SUPFAM" id="SSF47413">
    <property type="entry name" value="lambda repressor-like DNA-binding domains"/>
    <property type="match status" value="1"/>
</dbReference>
<dbReference type="Proteomes" id="UP000558284">
    <property type="component" value="Unassembled WGS sequence"/>
</dbReference>
<evidence type="ECO:0000256" key="2">
    <source>
        <dbReference type="ARBA" id="ARBA00023015"/>
    </source>
</evidence>
<dbReference type="EMBL" id="JACDTY010000026">
    <property type="protein sequence ID" value="MBA1144700.1"/>
    <property type="molecule type" value="Genomic_DNA"/>
</dbReference>
<dbReference type="PANTHER" id="PTHR30146">
    <property type="entry name" value="LACI-RELATED TRANSCRIPTIONAL REPRESSOR"/>
    <property type="match status" value="1"/>
</dbReference>
<dbReference type="GO" id="GO:0000976">
    <property type="term" value="F:transcription cis-regulatory region binding"/>
    <property type="evidence" value="ECO:0007669"/>
    <property type="project" value="TreeGrafter"/>
</dbReference>
<name>A0A838BGR6_9HYPH</name>
<dbReference type="Gene3D" id="1.10.260.40">
    <property type="entry name" value="lambda repressor-like DNA-binding domains"/>
    <property type="match status" value="1"/>
</dbReference>
<proteinExistence type="predicted"/>
<dbReference type="PANTHER" id="PTHR30146:SF148">
    <property type="entry name" value="HTH-TYPE TRANSCRIPTIONAL REPRESSOR PURR-RELATED"/>
    <property type="match status" value="1"/>
</dbReference>
<organism evidence="6 7">
    <name type="scientific">Mesorhizobium neociceri</name>
    <dbReference type="NCBI Taxonomy" id="1307853"/>
    <lineage>
        <taxon>Bacteria</taxon>
        <taxon>Pseudomonadati</taxon>
        <taxon>Pseudomonadota</taxon>
        <taxon>Alphaproteobacteria</taxon>
        <taxon>Hyphomicrobiales</taxon>
        <taxon>Phyllobacteriaceae</taxon>
        <taxon>Mesorhizobium</taxon>
    </lineage>
</organism>
<keyword evidence="3 6" id="KW-0238">DNA-binding</keyword>
<feature type="domain" description="HTH lacI-type" evidence="5">
    <location>
        <begin position="15"/>
        <end position="69"/>
    </location>
</feature>
<sequence>MDGKTLTEKRGQNRVTLDVVAKHAGVSRSTASLVVRNSNLIAPETHERVRASMKALGYIYNQSAGSLRSQKTKTLGMVIADVSNPFYALLASGIEWACHQQDFLTIFADTAEDGGRQKMIIDRLIQHNVAGVFFCPAGDNSADDLAALEVAGTPVVQIMRHVSGQKVPYIGPDNVAGVQLGIDHVVRLGRKKLAFIGGPAGKSSSEERLEGFNQGVAKHRLRVKKDFIKSVAINRREAMEAALVLLDRPDRPDAIICYNDLMAFGVMLAMQRLGLVPGKDVALVGFDDIPESALWTPALTTVSIDARNIGRLAARVLMDKIANPSRTSRDIIVEPKLMIRESCGESFAAA</sequence>
<dbReference type="SMART" id="SM00354">
    <property type="entry name" value="HTH_LACI"/>
    <property type="match status" value="1"/>
</dbReference>
<dbReference type="InterPro" id="IPR046335">
    <property type="entry name" value="LacI/GalR-like_sensor"/>
</dbReference>
<evidence type="ECO:0000313" key="7">
    <source>
        <dbReference type="Proteomes" id="UP000558284"/>
    </source>
</evidence>
<dbReference type="InterPro" id="IPR010982">
    <property type="entry name" value="Lambda_DNA-bd_dom_sf"/>
</dbReference>
<keyword evidence="4" id="KW-0804">Transcription</keyword>
<dbReference type="Pfam" id="PF00356">
    <property type="entry name" value="LacI"/>
    <property type="match status" value="1"/>
</dbReference>
<dbReference type="AlphaFoldDB" id="A0A838BGR6"/>
<dbReference type="CDD" id="cd01392">
    <property type="entry name" value="HTH_LacI"/>
    <property type="match status" value="1"/>
</dbReference>
<evidence type="ECO:0000256" key="1">
    <source>
        <dbReference type="ARBA" id="ARBA00022491"/>
    </source>
</evidence>
<protein>
    <submittedName>
        <fullName evidence="6">LacI family DNA-binding transcriptional regulator</fullName>
    </submittedName>
</protein>
<dbReference type="PROSITE" id="PS50932">
    <property type="entry name" value="HTH_LACI_2"/>
    <property type="match status" value="1"/>
</dbReference>
<gene>
    <name evidence="6" type="ORF">H0241_31335</name>
</gene>
<dbReference type="RefSeq" id="WP_181061630.1">
    <property type="nucleotide sequence ID" value="NZ_JACDTY010000026.1"/>
</dbReference>
<evidence type="ECO:0000256" key="4">
    <source>
        <dbReference type="ARBA" id="ARBA00023163"/>
    </source>
</evidence>
<evidence type="ECO:0000256" key="3">
    <source>
        <dbReference type="ARBA" id="ARBA00023125"/>
    </source>
</evidence>
<dbReference type="Pfam" id="PF13377">
    <property type="entry name" value="Peripla_BP_3"/>
    <property type="match status" value="1"/>
</dbReference>
<dbReference type="SUPFAM" id="SSF53822">
    <property type="entry name" value="Periplasmic binding protein-like I"/>
    <property type="match status" value="1"/>
</dbReference>
<evidence type="ECO:0000313" key="6">
    <source>
        <dbReference type="EMBL" id="MBA1144700.1"/>
    </source>
</evidence>
<comment type="caution">
    <text evidence="6">The sequence shown here is derived from an EMBL/GenBank/DDBJ whole genome shotgun (WGS) entry which is preliminary data.</text>
</comment>
<evidence type="ECO:0000259" key="5">
    <source>
        <dbReference type="PROSITE" id="PS50932"/>
    </source>
</evidence>
<keyword evidence="1" id="KW-0678">Repressor</keyword>